<dbReference type="InterPro" id="IPR002577">
    <property type="entry name" value="HTH_HxlR"/>
</dbReference>
<gene>
    <name evidence="5" type="ORF">EJ419_00725</name>
</gene>
<keyword evidence="3" id="KW-0804">Transcription</keyword>
<name>A0A4R0QYP9_9BIFI</name>
<dbReference type="RefSeq" id="WP_131283007.1">
    <property type="nucleotide sequence ID" value="NZ_RXLP01000002.1"/>
</dbReference>
<evidence type="ECO:0000313" key="6">
    <source>
        <dbReference type="Proteomes" id="UP000291289"/>
    </source>
</evidence>
<accession>A0A4R0QYP9</accession>
<keyword evidence="6" id="KW-1185">Reference proteome</keyword>
<dbReference type="Gene3D" id="1.10.10.10">
    <property type="entry name" value="Winged helix-like DNA-binding domain superfamily/Winged helix DNA-binding domain"/>
    <property type="match status" value="1"/>
</dbReference>
<reference evidence="5 6" key="1">
    <citation type="submission" date="2018-12" db="EMBL/GenBank/DDBJ databases">
        <title>Alloscrdovia theropitheci sp. nov: a novel taxon from the feces of the bleeding-herat monkey (Theropithecus geleda).</title>
        <authorList>
            <person name="Modesto M."/>
        </authorList>
    </citation>
    <scope>NUCLEOTIDE SEQUENCE [LARGE SCALE GENOMIC DNA]</scope>
    <source>
        <strain evidence="5 6">GLDI4/2</strain>
    </source>
</reference>
<dbReference type="GO" id="GO:0003677">
    <property type="term" value="F:DNA binding"/>
    <property type="evidence" value="ECO:0007669"/>
    <property type="project" value="UniProtKB-KW"/>
</dbReference>
<dbReference type="PROSITE" id="PS51118">
    <property type="entry name" value="HTH_HXLR"/>
    <property type="match status" value="1"/>
</dbReference>
<evidence type="ECO:0000256" key="3">
    <source>
        <dbReference type="ARBA" id="ARBA00023163"/>
    </source>
</evidence>
<dbReference type="PANTHER" id="PTHR33204">
    <property type="entry name" value="TRANSCRIPTIONAL REGULATOR, MARR FAMILY"/>
    <property type="match status" value="1"/>
</dbReference>
<dbReference type="OrthoDB" id="3481682at2"/>
<dbReference type="SUPFAM" id="SSF46785">
    <property type="entry name" value="Winged helix' DNA-binding domain"/>
    <property type="match status" value="1"/>
</dbReference>
<keyword evidence="1" id="KW-0805">Transcription regulation</keyword>
<evidence type="ECO:0000313" key="5">
    <source>
        <dbReference type="EMBL" id="TCD54950.1"/>
    </source>
</evidence>
<protein>
    <submittedName>
        <fullName evidence="5">Transcriptional regulator</fullName>
    </submittedName>
</protein>
<proteinExistence type="predicted"/>
<dbReference type="InterPro" id="IPR036388">
    <property type="entry name" value="WH-like_DNA-bd_sf"/>
</dbReference>
<sequence length="107" mass="12408">MKELTFDAENCPISRISKVLQGKWSMVIIYVLSEGTLRFSEIHHKLPHITEVNLTKDLRMLEAYGVIHREVYPVVPPKVEYSLTDMGKDFLPILNSITDWAEKYTTK</sequence>
<dbReference type="AlphaFoldDB" id="A0A4R0QYP9"/>
<feature type="domain" description="HTH hxlR-type" evidence="4">
    <location>
        <begin position="11"/>
        <end position="107"/>
    </location>
</feature>
<dbReference type="InterPro" id="IPR036390">
    <property type="entry name" value="WH_DNA-bd_sf"/>
</dbReference>
<dbReference type="Proteomes" id="UP000291289">
    <property type="component" value="Unassembled WGS sequence"/>
</dbReference>
<evidence type="ECO:0000256" key="2">
    <source>
        <dbReference type="ARBA" id="ARBA00023125"/>
    </source>
</evidence>
<evidence type="ECO:0000259" key="4">
    <source>
        <dbReference type="PROSITE" id="PS51118"/>
    </source>
</evidence>
<dbReference type="Pfam" id="PF01638">
    <property type="entry name" value="HxlR"/>
    <property type="match status" value="1"/>
</dbReference>
<comment type="caution">
    <text evidence="5">The sequence shown here is derived from an EMBL/GenBank/DDBJ whole genome shotgun (WGS) entry which is preliminary data.</text>
</comment>
<organism evidence="5 6">
    <name type="scientific">Alloscardovia theropitheci</name>
    <dbReference type="NCBI Taxonomy" id="2496842"/>
    <lineage>
        <taxon>Bacteria</taxon>
        <taxon>Bacillati</taxon>
        <taxon>Actinomycetota</taxon>
        <taxon>Actinomycetes</taxon>
        <taxon>Bifidobacteriales</taxon>
        <taxon>Bifidobacteriaceae</taxon>
        <taxon>Alloscardovia</taxon>
    </lineage>
</organism>
<evidence type="ECO:0000256" key="1">
    <source>
        <dbReference type="ARBA" id="ARBA00023015"/>
    </source>
</evidence>
<dbReference type="PANTHER" id="PTHR33204:SF29">
    <property type="entry name" value="TRANSCRIPTIONAL REGULATOR"/>
    <property type="match status" value="1"/>
</dbReference>
<keyword evidence="2" id="KW-0238">DNA-binding</keyword>
<dbReference type="EMBL" id="RXLP01000002">
    <property type="protein sequence ID" value="TCD54950.1"/>
    <property type="molecule type" value="Genomic_DNA"/>
</dbReference>